<dbReference type="Pfam" id="PF01476">
    <property type="entry name" value="LysM"/>
    <property type="match status" value="2"/>
</dbReference>
<comment type="caution">
    <text evidence="4">The sequence shown here is derived from an EMBL/GenBank/DDBJ whole genome shotgun (WGS) entry which is preliminary data.</text>
</comment>
<dbReference type="SUPFAM" id="SSF54106">
    <property type="entry name" value="LysM domain"/>
    <property type="match status" value="2"/>
</dbReference>
<protein>
    <submittedName>
        <fullName evidence="4">LysM domain protein</fullName>
    </submittedName>
</protein>
<dbReference type="Gene3D" id="3.10.350.10">
    <property type="entry name" value="LysM domain"/>
    <property type="match status" value="2"/>
</dbReference>
<organism evidence="4 5">
    <name type="scientific">Clostridium argentinense CDC 2741</name>
    <dbReference type="NCBI Taxonomy" id="1418104"/>
    <lineage>
        <taxon>Bacteria</taxon>
        <taxon>Bacillati</taxon>
        <taxon>Bacillota</taxon>
        <taxon>Clostridia</taxon>
        <taxon>Eubacteriales</taxon>
        <taxon>Clostridiaceae</taxon>
        <taxon>Clostridium</taxon>
    </lineage>
</organism>
<feature type="domain" description="LysM" evidence="3">
    <location>
        <begin position="247"/>
        <end position="297"/>
    </location>
</feature>
<feature type="domain" description="LysM" evidence="3">
    <location>
        <begin position="133"/>
        <end position="183"/>
    </location>
</feature>
<dbReference type="RefSeq" id="WP_039634956.1">
    <property type="nucleotide sequence ID" value="NZ_AYSO01000019.1"/>
</dbReference>
<feature type="compositionally biased region" description="Basic and acidic residues" evidence="1">
    <location>
        <begin position="199"/>
        <end position="242"/>
    </location>
</feature>
<feature type="compositionally biased region" description="Basic and acidic residues" evidence="1">
    <location>
        <begin position="40"/>
        <end position="117"/>
    </location>
</feature>
<dbReference type="SMART" id="SM00257">
    <property type="entry name" value="LysM"/>
    <property type="match status" value="2"/>
</dbReference>
<name>A0A0C1TXV9_9CLOT</name>
<evidence type="ECO:0000259" key="3">
    <source>
        <dbReference type="PROSITE" id="PS51782"/>
    </source>
</evidence>
<sequence length="300" mass="34032">MKFKKEIIAAITCAVVLVGIFLTVSFIGKKDAALSTNNGNDKKVTETEKDKKKQDENKDNESKKTNNKETKDKENNDKEKKVENNNPEEKKENEKKVNNNNDKTQEDKKENENKPSDKNSNSSLNEEDGIKEGIYVIQKNDTLYSIASAYMPSHDTSLVIETIMERNNLNSSNKIIQGQEIIIPYEVALETKAASASTEDDKKKENLKENDKKSDDKKEPSKETDKKVDEKNTDEKKEDNKENLSGNKYEIKSGDNLYSIAKEKMPEVSLKEAVEKIKAFNEIKDENAIRAGEVIYIPAK</sequence>
<evidence type="ECO:0000256" key="2">
    <source>
        <dbReference type="SAM" id="Phobius"/>
    </source>
</evidence>
<keyword evidence="2" id="KW-0812">Transmembrane</keyword>
<keyword evidence="5" id="KW-1185">Reference proteome</keyword>
<evidence type="ECO:0000313" key="4">
    <source>
        <dbReference type="EMBL" id="KIE45534.1"/>
    </source>
</evidence>
<evidence type="ECO:0000256" key="1">
    <source>
        <dbReference type="SAM" id="MobiDB-lite"/>
    </source>
</evidence>
<dbReference type="EMBL" id="AYSO01000019">
    <property type="protein sequence ID" value="KIE45534.1"/>
    <property type="molecule type" value="Genomic_DNA"/>
</dbReference>
<keyword evidence="2" id="KW-1133">Transmembrane helix</keyword>
<reference evidence="4 5" key="1">
    <citation type="journal article" date="2015" name="Infect. Genet. Evol.">
        <title>Genomic sequences of six botulinum neurotoxin-producing strains representing three clostridial species illustrate the mobility and diversity of botulinum neurotoxin genes.</title>
        <authorList>
            <person name="Smith T.J."/>
            <person name="Hill K.K."/>
            <person name="Xie G."/>
            <person name="Foley B.T."/>
            <person name="Williamson C.H."/>
            <person name="Foster J.T."/>
            <person name="Johnson S.L."/>
            <person name="Chertkov O."/>
            <person name="Teshima H."/>
            <person name="Gibbons H.S."/>
            <person name="Johnsky L.A."/>
            <person name="Karavis M.A."/>
            <person name="Smith L.A."/>
        </authorList>
    </citation>
    <scope>NUCLEOTIDE SEQUENCE [LARGE SCALE GENOMIC DNA]</scope>
    <source>
        <strain evidence="4 5">CDC 2741</strain>
    </source>
</reference>
<dbReference type="AlphaFoldDB" id="A0A0C1TXV9"/>
<proteinExistence type="predicted"/>
<feature type="transmembrane region" description="Helical" evidence="2">
    <location>
        <begin position="7"/>
        <end position="28"/>
    </location>
</feature>
<dbReference type="STRING" id="29341.RSJ17_00810"/>
<feature type="region of interest" description="Disordered" evidence="1">
    <location>
        <begin position="33"/>
        <end position="127"/>
    </location>
</feature>
<dbReference type="CDD" id="cd00118">
    <property type="entry name" value="LysM"/>
    <property type="match status" value="2"/>
</dbReference>
<dbReference type="InterPro" id="IPR018392">
    <property type="entry name" value="LysM"/>
</dbReference>
<gene>
    <name evidence="4" type="ORF">U732_2483</name>
</gene>
<feature type="region of interest" description="Disordered" evidence="1">
    <location>
        <begin position="194"/>
        <end position="249"/>
    </location>
</feature>
<dbReference type="Proteomes" id="UP000031366">
    <property type="component" value="Unassembled WGS sequence"/>
</dbReference>
<keyword evidence="2" id="KW-0472">Membrane</keyword>
<dbReference type="OrthoDB" id="1934868at2"/>
<accession>A0A0C1TXV9</accession>
<evidence type="ECO:0000313" key="5">
    <source>
        <dbReference type="Proteomes" id="UP000031366"/>
    </source>
</evidence>
<dbReference type="PROSITE" id="PS51782">
    <property type="entry name" value="LYSM"/>
    <property type="match status" value="2"/>
</dbReference>
<dbReference type="InterPro" id="IPR036779">
    <property type="entry name" value="LysM_dom_sf"/>
</dbReference>